<dbReference type="InterPro" id="IPR036451">
    <property type="entry name" value="CblAdoTrfase-like_sf"/>
</dbReference>
<keyword evidence="5 6" id="KW-0067">ATP-binding</keyword>
<accession>A0A1F6TFR8</accession>
<comment type="catalytic activity">
    <reaction evidence="6">
        <text>2 cob(II)alamin + reduced [electron-transfer flavoprotein] + 2 ATP = 2 adenosylcob(III)alamin + 2 triphosphate + oxidized [electron-transfer flavoprotein] + 3 H(+)</text>
        <dbReference type="Rhea" id="RHEA:28671"/>
        <dbReference type="Rhea" id="RHEA-COMP:10685"/>
        <dbReference type="Rhea" id="RHEA-COMP:10686"/>
        <dbReference type="ChEBI" id="CHEBI:15378"/>
        <dbReference type="ChEBI" id="CHEBI:16304"/>
        <dbReference type="ChEBI" id="CHEBI:18036"/>
        <dbReference type="ChEBI" id="CHEBI:18408"/>
        <dbReference type="ChEBI" id="CHEBI:30616"/>
        <dbReference type="ChEBI" id="CHEBI:57692"/>
        <dbReference type="ChEBI" id="CHEBI:58307"/>
        <dbReference type="EC" id="2.5.1.17"/>
    </reaction>
</comment>
<evidence type="ECO:0000256" key="2">
    <source>
        <dbReference type="ARBA" id="ARBA00011233"/>
    </source>
</evidence>
<keyword evidence="6" id="KW-0169">Cobalamin biosynthesis</keyword>
<evidence type="ECO:0000256" key="6">
    <source>
        <dbReference type="RuleBase" id="RU366026"/>
    </source>
</evidence>
<keyword evidence="3 6" id="KW-0808">Transferase</keyword>
<evidence type="ECO:0000256" key="4">
    <source>
        <dbReference type="ARBA" id="ARBA00022741"/>
    </source>
</evidence>
<organism evidence="9 10">
    <name type="scientific">Candidatus Muproteobacteria bacterium RBG_16_65_31</name>
    <dbReference type="NCBI Taxonomy" id="1817759"/>
    <lineage>
        <taxon>Bacteria</taxon>
        <taxon>Pseudomonadati</taxon>
        <taxon>Pseudomonadota</taxon>
        <taxon>Candidatus Muproteobacteria</taxon>
    </lineage>
</organism>
<gene>
    <name evidence="9" type="ORF">A2V92_01805</name>
</gene>
<comment type="catalytic activity">
    <reaction evidence="6">
        <text>2 cob(II)yrinate a,c diamide + reduced [electron-transfer flavoprotein] + 2 ATP = 2 adenosylcob(III)yrinate a,c-diamide + 2 triphosphate + oxidized [electron-transfer flavoprotein] + 3 H(+)</text>
        <dbReference type="Rhea" id="RHEA:11528"/>
        <dbReference type="Rhea" id="RHEA-COMP:10685"/>
        <dbReference type="Rhea" id="RHEA-COMP:10686"/>
        <dbReference type="ChEBI" id="CHEBI:15378"/>
        <dbReference type="ChEBI" id="CHEBI:18036"/>
        <dbReference type="ChEBI" id="CHEBI:30616"/>
        <dbReference type="ChEBI" id="CHEBI:57692"/>
        <dbReference type="ChEBI" id="CHEBI:58307"/>
        <dbReference type="ChEBI" id="CHEBI:58503"/>
        <dbReference type="ChEBI" id="CHEBI:58537"/>
        <dbReference type="EC" id="2.5.1.17"/>
    </reaction>
</comment>
<comment type="caution">
    <text evidence="9">The sequence shown here is derived from an EMBL/GenBank/DDBJ whole genome shotgun (WGS) entry which is preliminary data.</text>
</comment>
<evidence type="ECO:0000256" key="7">
    <source>
        <dbReference type="SAM" id="MobiDB-lite"/>
    </source>
</evidence>
<evidence type="ECO:0000256" key="5">
    <source>
        <dbReference type="ARBA" id="ARBA00022840"/>
    </source>
</evidence>
<dbReference type="UniPathway" id="UPA00148">
    <property type="reaction ID" value="UER00233"/>
</dbReference>
<comment type="similarity">
    <text evidence="1 6">Belongs to the Cob(I)alamin adenosyltransferase family.</text>
</comment>
<dbReference type="EC" id="2.5.1.17" evidence="6"/>
<dbReference type="PANTHER" id="PTHR12213:SF0">
    <property type="entry name" value="CORRINOID ADENOSYLTRANSFERASE MMAB"/>
    <property type="match status" value="1"/>
</dbReference>
<dbReference type="FunFam" id="1.20.1200.10:FF:000001">
    <property type="entry name" value="Cob(I)yrinic acid a,c-diamide adenosyltransferase"/>
    <property type="match status" value="1"/>
</dbReference>
<dbReference type="Pfam" id="PF01923">
    <property type="entry name" value="Cob_adeno_trans"/>
    <property type="match status" value="1"/>
</dbReference>
<dbReference type="GO" id="GO:0008817">
    <property type="term" value="F:corrinoid adenosyltransferase activity"/>
    <property type="evidence" value="ECO:0007669"/>
    <property type="project" value="UniProtKB-UniRule"/>
</dbReference>
<dbReference type="PANTHER" id="PTHR12213">
    <property type="entry name" value="CORRINOID ADENOSYLTRANSFERASE"/>
    <property type="match status" value="1"/>
</dbReference>
<dbReference type="Proteomes" id="UP000179344">
    <property type="component" value="Unassembled WGS sequence"/>
</dbReference>
<dbReference type="Gene3D" id="1.20.1200.10">
    <property type="entry name" value="Cobalamin adenosyltransferase-like"/>
    <property type="match status" value="1"/>
</dbReference>
<protein>
    <recommendedName>
        <fullName evidence="6">Corrinoid adenosyltransferase</fullName>
        <ecNumber evidence="6">2.5.1.17</ecNumber>
    </recommendedName>
    <alternativeName>
        <fullName evidence="6">Cob(II)alamin adenosyltransferase</fullName>
    </alternativeName>
    <alternativeName>
        <fullName evidence="6">Cob(II)yrinic acid a,c-diamide adenosyltransferase</fullName>
    </alternativeName>
    <alternativeName>
        <fullName evidence="6">Cobinamide/cobalamin adenosyltransferase</fullName>
    </alternativeName>
</protein>
<keyword evidence="4 6" id="KW-0547">Nucleotide-binding</keyword>
<feature type="region of interest" description="Disordered" evidence="7">
    <location>
        <begin position="1"/>
        <end position="25"/>
    </location>
</feature>
<dbReference type="GO" id="GO:0009236">
    <property type="term" value="P:cobalamin biosynthetic process"/>
    <property type="evidence" value="ECO:0007669"/>
    <property type="project" value="UniProtKB-UniRule"/>
</dbReference>
<evidence type="ECO:0000256" key="1">
    <source>
        <dbReference type="ARBA" id="ARBA00007487"/>
    </source>
</evidence>
<dbReference type="GO" id="GO:0005524">
    <property type="term" value="F:ATP binding"/>
    <property type="evidence" value="ECO:0007669"/>
    <property type="project" value="UniProtKB-UniRule"/>
</dbReference>
<evidence type="ECO:0000259" key="8">
    <source>
        <dbReference type="Pfam" id="PF01923"/>
    </source>
</evidence>
<comment type="pathway">
    <text evidence="6">Cofactor biosynthesis; adenosylcobalamin biosynthesis; adenosylcobalamin from cob(II)yrinate a,c-diamide: step 2/7.</text>
</comment>
<dbReference type="InterPro" id="IPR016030">
    <property type="entry name" value="CblAdoTrfase-like"/>
</dbReference>
<evidence type="ECO:0000313" key="10">
    <source>
        <dbReference type="Proteomes" id="UP000179344"/>
    </source>
</evidence>
<name>A0A1F6TFR8_9PROT</name>
<reference evidence="9 10" key="1">
    <citation type="journal article" date="2016" name="Nat. Commun.">
        <title>Thousands of microbial genomes shed light on interconnected biogeochemical processes in an aquifer system.</title>
        <authorList>
            <person name="Anantharaman K."/>
            <person name="Brown C.T."/>
            <person name="Hug L.A."/>
            <person name="Sharon I."/>
            <person name="Castelle C.J."/>
            <person name="Probst A.J."/>
            <person name="Thomas B.C."/>
            <person name="Singh A."/>
            <person name="Wilkins M.J."/>
            <person name="Karaoz U."/>
            <person name="Brodie E.L."/>
            <person name="Williams K.H."/>
            <person name="Hubbard S.S."/>
            <person name="Banfield J.F."/>
        </authorList>
    </citation>
    <scope>NUCLEOTIDE SEQUENCE [LARGE SCALE GENOMIC DNA]</scope>
</reference>
<feature type="domain" description="Cobalamin adenosyltransferase-like" evidence="8">
    <location>
        <begin position="8"/>
        <end position="165"/>
    </location>
</feature>
<comment type="subunit">
    <text evidence="2">Homotrimer.</text>
</comment>
<sequence length="183" mass="19874">MGHRLSKIYTRTGDKGTTGLGDGARVDKDHPRIEAGGAVDELNSVLGVLLAEELPQDIRAILGDIQHELFDLGGELSVPGRARLTESPVTQLENILDKLNAELGPLKEFVLPGGTRAAALCHLARTVCRRAERRAVTLGKTEAVNPVVVKYLNRLSDLLFVIARTLNRRAGQADVLWQPGRSK</sequence>
<evidence type="ECO:0000256" key="3">
    <source>
        <dbReference type="ARBA" id="ARBA00022679"/>
    </source>
</evidence>
<dbReference type="SUPFAM" id="SSF89028">
    <property type="entry name" value="Cobalamin adenosyltransferase-like"/>
    <property type="match status" value="1"/>
</dbReference>
<dbReference type="AlphaFoldDB" id="A0A1F6TFR8"/>
<dbReference type="EMBL" id="MFST01000094">
    <property type="protein sequence ID" value="OGI43954.1"/>
    <property type="molecule type" value="Genomic_DNA"/>
</dbReference>
<dbReference type="NCBIfam" id="TIGR00636">
    <property type="entry name" value="PduO_Nterm"/>
    <property type="match status" value="1"/>
</dbReference>
<evidence type="ECO:0000313" key="9">
    <source>
        <dbReference type="EMBL" id="OGI43954.1"/>
    </source>
</evidence>
<proteinExistence type="inferred from homology"/>
<dbReference type="InterPro" id="IPR029499">
    <property type="entry name" value="PduO-typ"/>
</dbReference>